<dbReference type="PROSITE" id="PS51257">
    <property type="entry name" value="PROKAR_LIPOPROTEIN"/>
    <property type="match status" value="1"/>
</dbReference>
<organism evidence="6 7">
    <name type="scientific">Rubrivivax benzoatilyticus</name>
    <dbReference type="NCBI Taxonomy" id="316997"/>
    <lineage>
        <taxon>Bacteria</taxon>
        <taxon>Pseudomonadati</taxon>
        <taxon>Pseudomonadota</taxon>
        <taxon>Betaproteobacteria</taxon>
        <taxon>Burkholderiales</taxon>
        <taxon>Sphaerotilaceae</taxon>
        <taxon>Rubrivivax</taxon>
    </lineage>
</organism>
<feature type="domain" description="Flavocytochrome c sulphide dehydrogenase flavin-binding" evidence="4">
    <location>
        <begin position="360"/>
        <end position="426"/>
    </location>
</feature>
<evidence type="ECO:0000256" key="1">
    <source>
        <dbReference type="ARBA" id="ARBA00022630"/>
    </source>
</evidence>
<dbReference type="InterPro" id="IPR052541">
    <property type="entry name" value="SQRD"/>
</dbReference>
<dbReference type="InterPro" id="IPR016156">
    <property type="entry name" value="FAD/NAD-linked_Rdtase_dimer_sf"/>
</dbReference>
<keyword evidence="7" id="KW-1185">Reference proteome</keyword>
<dbReference type="InterPro" id="IPR015323">
    <property type="entry name" value="FlavoCytC_S_DH_flav-bd"/>
</dbReference>
<accession>A0ABX0HV15</accession>
<dbReference type="Gene3D" id="3.90.760.10">
    <property type="entry name" value="Flavocytochrome c sulphide dehydrogenase, flavin-binding domain"/>
    <property type="match status" value="1"/>
</dbReference>
<dbReference type="InterPro" id="IPR023753">
    <property type="entry name" value="FAD/NAD-binding_dom"/>
</dbReference>
<dbReference type="Proteomes" id="UP000802098">
    <property type="component" value="Unassembled WGS sequence"/>
</dbReference>
<gene>
    <name evidence="6" type="ORF">G7087_07200</name>
</gene>
<evidence type="ECO:0000259" key="5">
    <source>
        <dbReference type="Pfam" id="PF21706"/>
    </source>
</evidence>
<dbReference type="InterPro" id="IPR006311">
    <property type="entry name" value="TAT_signal"/>
</dbReference>
<dbReference type="PROSITE" id="PS51318">
    <property type="entry name" value="TAT"/>
    <property type="match status" value="1"/>
</dbReference>
<reference evidence="6 7" key="1">
    <citation type="submission" date="2020-03" db="EMBL/GenBank/DDBJ databases">
        <title>Rubrivivax benzoatilyticus JA2 (sequenced after 10 years sub-culturing).</title>
        <authorList>
            <person name="Gupta D."/>
            <person name="Chintalapati S."/>
            <person name="Chintalapati V.R."/>
        </authorList>
    </citation>
    <scope>NUCLEOTIDE SEQUENCE [LARGE SCALE GENOMIC DNA]</scope>
    <source>
        <strain evidence="6 7">JA2-Mal</strain>
    </source>
</reference>
<protein>
    <submittedName>
        <fullName evidence="6">FAD-dependent oxidoreductase</fullName>
    </submittedName>
</protein>
<evidence type="ECO:0000259" key="3">
    <source>
        <dbReference type="Pfam" id="PF07992"/>
    </source>
</evidence>
<dbReference type="RefSeq" id="WP_009855960.1">
    <property type="nucleotide sequence ID" value="NZ_JAAOCD010000003.1"/>
</dbReference>
<dbReference type="Gene3D" id="3.50.50.60">
    <property type="entry name" value="FAD/NAD(P)-binding domain"/>
    <property type="match status" value="2"/>
</dbReference>
<evidence type="ECO:0000313" key="7">
    <source>
        <dbReference type="Proteomes" id="UP000802098"/>
    </source>
</evidence>
<feature type="domain" description="Sulfide dehydrogenase [flavocytochrome c] flavoprotein chain central" evidence="5">
    <location>
        <begin position="171"/>
        <end position="282"/>
    </location>
</feature>
<dbReference type="PANTHER" id="PTHR43755">
    <property type="match status" value="1"/>
</dbReference>
<evidence type="ECO:0000256" key="2">
    <source>
        <dbReference type="ARBA" id="ARBA00022827"/>
    </source>
</evidence>
<keyword evidence="1" id="KW-0285">Flavoprotein</keyword>
<keyword evidence="2" id="KW-0274">FAD</keyword>
<dbReference type="InterPro" id="IPR036188">
    <property type="entry name" value="FAD/NAD-bd_sf"/>
</dbReference>
<dbReference type="InterPro" id="IPR049386">
    <property type="entry name" value="FCSD_central"/>
</dbReference>
<dbReference type="Pfam" id="PF21706">
    <property type="entry name" value="FCSD_central"/>
    <property type="match status" value="1"/>
</dbReference>
<dbReference type="Pfam" id="PF07992">
    <property type="entry name" value="Pyr_redox_2"/>
    <property type="match status" value="1"/>
</dbReference>
<feature type="domain" description="FAD/NAD(P)-binding" evidence="3">
    <location>
        <begin position="41"/>
        <end position="153"/>
    </location>
</feature>
<proteinExistence type="predicted"/>
<evidence type="ECO:0000313" key="6">
    <source>
        <dbReference type="EMBL" id="NHK98161.1"/>
    </source>
</evidence>
<name>A0ABX0HV15_9BURK</name>
<dbReference type="InterPro" id="IPR037092">
    <property type="entry name" value="FlavoCytC_S_DH_flav-bd_sf"/>
</dbReference>
<comment type="caution">
    <text evidence="6">The sequence shown here is derived from an EMBL/GenBank/DDBJ whole genome shotgun (WGS) entry which is preliminary data.</text>
</comment>
<dbReference type="EMBL" id="JAAOCD010000003">
    <property type="protein sequence ID" value="NHK98161.1"/>
    <property type="molecule type" value="Genomic_DNA"/>
</dbReference>
<dbReference type="Pfam" id="PF09242">
    <property type="entry name" value="FCSD-flav_bind"/>
    <property type="match status" value="1"/>
</dbReference>
<sequence>MQQPDRFALSRRRLLGAGLAGGTLALAGCAGNRVVKPTPGRVVVVGGGFGGATAARYLRLWGGVDVTLVEREAAFVSCPISNLVLGGWRTLDDITRGYDGLAAAGVKRVRGEAVAIDPERRLLRLADGSTLPWDRLIVAPGIDFDTAAIPGLQPALDAGSVTHAWKAGPQTVALRRQLEALPDGGVVAMTIPRAPYRCPPGPYERAAVIAGWLKQARPRAKLLVLDANAEIQSKKALFERAFKEHYAGIVEYRPNAELREVSGRLARFDFEDVKADVLNVIPPQRAGRLAQDAGLVTVNGRWVGVDWLTLESQALPGVHVLGDATFSAPLMPKSGHMANQHAKVAAAAVIQRLRGEPVNPAPLVMNTCYSYLSATHAVHVASVHPYDAAEKTFKAVPASVGVSKDWNTAEALYAQAWAENIWADALAL</sequence>
<dbReference type="PANTHER" id="PTHR43755:SF1">
    <property type="entry name" value="FAD-DEPENDENT PYRIDINE NUCLEOTIDE-DISULPHIDE OXIDOREDUCTASE"/>
    <property type="match status" value="1"/>
</dbReference>
<dbReference type="SUPFAM" id="SSF51905">
    <property type="entry name" value="FAD/NAD(P)-binding domain"/>
    <property type="match status" value="2"/>
</dbReference>
<evidence type="ECO:0000259" key="4">
    <source>
        <dbReference type="Pfam" id="PF09242"/>
    </source>
</evidence>
<dbReference type="SUPFAM" id="SSF55424">
    <property type="entry name" value="FAD/NAD-linked reductases, dimerisation (C-terminal) domain"/>
    <property type="match status" value="1"/>
</dbReference>